<comment type="similarity">
    <text evidence="2">Belongs to the peptidase S54 family.</text>
</comment>
<evidence type="ECO:0000313" key="11">
    <source>
        <dbReference type="Proteomes" id="UP000324233"/>
    </source>
</evidence>
<evidence type="ECO:0000256" key="1">
    <source>
        <dbReference type="ARBA" id="ARBA00004141"/>
    </source>
</evidence>
<dbReference type="OrthoDB" id="9813074at2"/>
<keyword evidence="10" id="KW-0645">Protease</keyword>
<dbReference type="InterPro" id="IPR050925">
    <property type="entry name" value="Rhomboid_protease_S54"/>
</dbReference>
<evidence type="ECO:0000256" key="5">
    <source>
        <dbReference type="ARBA" id="ARBA00022989"/>
    </source>
</evidence>
<dbReference type="RefSeq" id="WP_148594265.1">
    <property type="nucleotide sequence ID" value="NZ_CP042997.1"/>
</dbReference>
<dbReference type="EC" id="3.4.21.105" evidence="10"/>
<comment type="subcellular location">
    <subcellularLocation>
        <location evidence="1">Membrane</location>
        <topology evidence="1">Multi-pass membrane protein</topology>
    </subcellularLocation>
</comment>
<dbReference type="PANTHER" id="PTHR43731:SF14">
    <property type="entry name" value="PRESENILIN-ASSOCIATED RHOMBOID-LIKE PROTEIN, MITOCHONDRIAL"/>
    <property type="match status" value="1"/>
</dbReference>
<dbReference type="InterPro" id="IPR022764">
    <property type="entry name" value="Peptidase_S54_rhomboid_dom"/>
</dbReference>
<feature type="transmembrane region" description="Helical" evidence="8">
    <location>
        <begin position="75"/>
        <end position="94"/>
    </location>
</feature>
<keyword evidence="6 8" id="KW-0472">Membrane</keyword>
<dbReference type="PANTHER" id="PTHR43731">
    <property type="entry name" value="RHOMBOID PROTEASE"/>
    <property type="match status" value="1"/>
</dbReference>
<protein>
    <submittedName>
        <fullName evidence="10">Rhomboid protease GluP</fullName>
        <ecNumber evidence="10">3.4.21.105</ecNumber>
    </submittedName>
</protein>
<sequence>MGIYDREYYRGEGGGSGWFGGVSPWCNTLIVINCAVFLLTQSLNQESDFVRHWLMATPEGIFHQGKVWELWTATFLHGNIWHLVFNMLFLWFVGREMESLLGGRDFLAFYLASAGVSTLAWAAIHELGPLGGRSVPMLGASGAVTAVVTLFTLYYPRREILLFFILPMPMWVALAIYLFFPLFQPSRDVAYESHLAGAAFAFAFKQFDLRWSRLVGGRFRRPRLRIVKPVPVEQPRSRPSGVTRSSGEGHMPRPSSAAVITEEQLDARLDEVLAKIAREGRSGLTEEENRILQEASRRARSKRSDRL</sequence>
<evidence type="ECO:0000259" key="9">
    <source>
        <dbReference type="Pfam" id="PF01694"/>
    </source>
</evidence>
<dbReference type="Pfam" id="PF01694">
    <property type="entry name" value="Rhomboid"/>
    <property type="match status" value="1"/>
</dbReference>
<keyword evidence="3 8" id="KW-0812">Transmembrane</keyword>
<name>A0A5B9W239_9BACT</name>
<feature type="region of interest" description="Disordered" evidence="7">
    <location>
        <begin position="282"/>
        <end position="307"/>
    </location>
</feature>
<evidence type="ECO:0000256" key="6">
    <source>
        <dbReference type="ARBA" id="ARBA00023136"/>
    </source>
</evidence>
<evidence type="ECO:0000256" key="7">
    <source>
        <dbReference type="SAM" id="MobiDB-lite"/>
    </source>
</evidence>
<accession>A0A5B9W239</accession>
<dbReference type="KEGG" id="agv:OJF2_28650"/>
<reference evidence="10 11" key="1">
    <citation type="submission" date="2019-08" db="EMBL/GenBank/DDBJ databases">
        <title>Deep-cultivation of Planctomycetes and their phenomic and genomic characterization uncovers novel biology.</title>
        <authorList>
            <person name="Wiegand S."/>
            <person name="Jogler M."/>
            <person name="Boedeker C."/>
            <person name="Pinto D."/>
            <person name="Vollmers J."/>
            <person name="Rivas-Marin E."/>
            <person name="Kohn T."/>
            <person name="Peeters S.H."/>
            <person name="Heuer A."/>
            <person name="Rast P."/>
            <person name="Oberbeckmann S."/>
            <person name="Bunk B."/>
            <person name="Jeske O."/>
            <person name="Meyerdierks A."/>
            <person name="Storesund J.E."/>
            <person name="Kallscheuer N."/>
            <person name="Luecker S."/>
            <person name="Lage O.M."/>
            <person name="Pohl T."/>
            <person name="Merkel B.J."/>
            <person name="Hornburger P."/>
            <person name="Mueller R.-W."/>
            <person name="Bruemmer F."/>
            <person name="Labrenz M."/>
            <person name="Spormann A.M."/>
            <person name="Op den Camp H."/>
            <person name="Overmann J."/>
            <person name="Amann R."/>
            <person name="Jetten M.S.M."/>
            <person name="Mascher T."/>
            <person name="Medema M.H."/>
            <person name="Devos D.P."/>
            <person name="Kaster A.-K."/>
            <person name="Ovreas L."/>
            <person name="Rohde M."/>
            <person name="Galperin M.Y."/>
            <person name="Jogler C."/>
        </authorList>
    </citation>
    <scope>NUCLEOTIDE SEQUENCE [LARGE SCALE GENOMIC DNA]</scope>
    <source>
        <strain evidence="10 11">OJF2</strain>
    </source>
</reference>
<evidence type="ECO:0000256" key="2">
    <source>
        <dbReference type="ARBA" id="ARBA00009045"/>
    </source>
</evidence>
<feature type="transmembrane region" description="Helical" evidence="8">
    <location>
        <begin position="160"/>
        <end position="180"/>
    </location>
</feature>
<keyword evidence="5 8" id="KW-1133">Transmembrane helix</keyword>
<organism evidence="10 11">
    <name type="scientific">Aquisphaera giovannonii</name>
    <dbReference type="NCBI Taxonomy" id="406548"/>
    <lineage>
        <taxon>Bacteria</taxon>
        <taxon>Pseudomonadati</taxon>
        <taxon>Planctomycetota</taxon>
        <taxon>Planctomycetia</taxon>
        <taxon>Isosphaerales</taxon>
        <taxon>Isosphaeraceae</taxon>
        <taxon>Aquisphaera</taxon>
    </lineage>
</organism>
<dbReference type="GO" id="GO:0016020">
    <property type="term" value="C:membrane"/>
    <property type="evidence" value="ECO:0007669"/>
    <property type="project" value="UniProtKB-SubCell"/>
</dbReference>
<feature type="transmembrane region" description="Helical" evidence="8">
    <location>
        <begin position="136"/>
        <end position="155"/>
    </location>
</feature>
<keyword evidence="11" id="KW-1185">Reference proteome</keyword>
<feature type="compositionally biased region" description="Basic and acidic residues" evidence="7">
    <location>
        <begin position="287"/>
        <end position="307"/>
    </location>
</feature>
<dbReference type="InterPro" id="IPR035952">
    <property type="entry name" value="Rhomboid-like_sf"/>
</dbReference>
<feature type="domain" description="Peptidase S54 rhomboid" evidence="9">
    <location>
        <begin position="65"/>
        <end position="205"/>
    </location>
</feature>
<dbReference type="EMBL" id="CP042997">
    <property type="protein sequence ID" value="QEH34329.1"/>
    <property type="molecule type" value="Genomic_DNA"/>
</dbReference>
<dbReference type="SUPFAM" id="SSF144091">
    <property type="entry name" value="Rhomboid-like"/>
    <property type="match status" value="1"/>
</dbReference>
<evidence type="ECO:0000256" key="8">
    <source>
        <dbReference type="SAM" id="Phobius"/>
    </source>
</evidence>
<dbReference type="GO" id="GO:0004252">
    <property type="term" value="F:serine-type endopeptidase activity"/>
    <property type="evidence" value="ECO:0007669"/>
    <property type="project" value="InterPro"/>
</dbReference>
<evidence type="ECO:0000313" key="10">
    <source>
        <dbReference type="EMBL" id="QEH34329.1"/>
    </source>
</evidence>
<gene>
    <name evidence="10" type="primary">gluP_2</name>
    <name evidence="10" type="ORF">OJF2_28650</name>
</gene>
<feature type="transmembrane region" description="Helical" evidence="8">
    <location>
        <begin position="106"/>
        <end position="124"/>
    </location>
</feature>
<proteinExistence type="inferred from homology"/>
<dbReference type="Proteomes" id="UP000324233">
    <property type="component" value="Chromosome"/>
</dbReference>
<dbReference type="Gene3D" id="1.20.1540.10">
    <property type="entry name" value="Rhomboid-like"/>
    <property type="match status" value="1"/>
</dbReference>
<dbReference type="GO" id="GO:0006508">
    <property type="term" value="P:proteolysis"/>
    <property type="evidence" value="ECO:0007669"/>
    <property type="project" value="UniProtKB-KW"/>
</dbReference>
<evidence type="ECO:0000256" key="4">
    <source>
        <dbReference type="ARBA" id="ARBA00022801"/>
    </source>
</evidence>
<keyword evidence="4 10" id="KW-0378">Hydrolase</keyword>
<evidence type="ECO:0000256" key="3">
    <source>
        <dbReference type="ARBA" id="ARBA00022692"/>
    </source>
</evidence>
<feature type="region of interest" description="Disordered" evidence="7">
    <location>
        <begin position="230"/>
        <end position="257"/>
    </location>
</feature>
<dbReference type="AlphaFoldDB" id="A0A5B9W239"/>